<dbReference type="AlphaFoldDB" id="A0A5N6M0E2"/>
<evidence type="ECO:0000313" key="2">
    <source>
        <dbReference type="EMBL" id="KAD3067364.1"/>
    </source>
</evidence>
<sequence>MSVNQSRGDSNEPPHYRRSGRSGNPASPRSFSGGGKTGGGGGDGTAPPSSAFYPGKSFRKVVSNSQGAQAKVTAPIPNVNSGRSNSVGGRTQMNDEHIQPPLRGTPDASSANTAVKLTDTSLLKSTPGLPKAPQSNAVPLSSGTGGSSTPVKGTKFISFGVKNYIQQYGIKPELISEYFPNNLMVFFFSLQFGSISPGVMTGMQMPARTNSAPPNMDEQKRAQARLDSLKATSFQNPVVPKQHSPNNLYFKHDRSKA</sequence>
<reference evidence="2 3" key="1">
    <citation type="submission" date="2019-05" db="EMBL/GenBank/DDBJ databases">
        <title>Mikania micrantha, genome provides insights into the molecular mechanism of rapid growth.</title>
        <authorList>
            <person name="Liu B."/>
        </authorList>
    </citation>
    <scope>NUCLEOTIDE SEQUENCE [LARGE SCALE GENOMIC DNA]</scope>
    <source>
        <strain evidence="2">NLD-2019</strain>
        <tissue evidence="2">Leaf</tissue>
    </source>
</reference>
<feature type="region of interest" description="Disordered" evidence="1">
    <location>
        <begin position="233"/>
        <end position="257"/>
    </location>
</feature>
<dbReference type="Proteomes" id="UP000326396">
    <property type="component" value="Linkage Group LG7"/>
</dbReference>
<name>A0A5N6M0E2_9ASTR</name>
<gene>
    <name evidence="2" type="ORF">E3N88_35244</name>
</gene>
<feature type="region of interest" description="Disordered" evidence="1">
    <location>
        <begin position="1"/>
        <end position="110"/>
    </location>
</feature>
<dbReference type="EMBL" id="SZYD01000017">
    <property type="protein sequence ID" value="KAD3067364.1"/>
    <property type="molecule type" value="Genomic_DNA"/>
</dbReference>
<feature type="compositionally biased region" description="Polar residues" evidence="1">
    <location>
        <begin position="78"/>
        <end position="92"/>
    </location>
</feature>
<organism evidence="2 3">
    <name type="scientific">Mikania micrantha</name>
    <name type="common">bitter vine</name>
    <dbReference type="NCBI Taxonomy" id="192012"/>
    <lineage>
        <taxon>Eukaryota</taxon>
        <taxon>Viridiplantae</taxon>
        <taxon>Streptophyta</taxon>
        <taxon>Embryophyta</taxon>
        <taxon>Tracheophyta</taxon>
        <taxon>Spermatophyta</taxon>
        <taxon>Magnoliopsida</taxon>
        <taxon>eudicotyledons</taxon>
        <taxon>Gunneridae</taxon>
        <taxon>Pentapetalae</taxon>
        <taxon>asterids</taxon>
        <taxon>campanulids</taxon>
        <taxon>Asterales</taxon>
        <taxon>Asteraceae</taxon>
        <taxon>Asteroideae</taxon>
        <taxon>Heliantheae alliance</taxon>
        <taxon>Eupatorieae</taxon>
        <taxon>Mikania</taxon>
    </lineage>
</organism>
<feature type="region of interest" description="Disordered" evidence="1">
    <location>
        <begin position="123"/>
        <end position="151"/>
    </location>
</feature>
<accession>A0A5N6M0E2</accession>
<dbReference type="OrthoDB" id="1739498at2759"/>
<protein>
    <submittedName>
        <fullName evidence="2">Uncharacterized protein</fullName>
    </submittedName>
</protein>
<feature type="compositionally biased region" description="Polar residues" evidence="1">
    <location>
        <begin position="21"/>
        <end position="30"/>
    </location>
</feature>
<feature type="compositionally biased region" description="Gly residues" evidence="1">
    <location>
        <begin position="32"/>
        <end position="44"/>
    </location>
</feature>
<evidence type="ECO:0000256" key="1">
    <source>
        <dbReference type="SAM" id="MobiDB-lite"/>
    </source>
</evidence>
<comment type="caution">
    <text evidence="2">The sequence shown here is derived from an EMBL/GenBank/DDBJ whole genome shotgun (WGS) entry which is preliminary data.</text>
</comment>
<proteinExistence type="predicted"/>
<evidence type="ECO:0000313" key="3">
    <source>
        <dbReference type="Proteomes" id="UP000326396"/>
    </source>
</evidence>
<keyword evidence="3" id="KW-1185">Reference proteome</keyword>